<reference evidence="13 14" key="1">
    <citation type="submission" date="2015-10" db="EMBL/GenBank/DDBJ databases">
        <title>Full genome of DAOMC 229536 Phialocephala scopiformis, a fungal endophyte of spruce producing the potent anti-insectan compound rugulosin.</title>
        <authorList>
            <consortium name="DOE Joint Genome Institute"/>
            <person name="Walker A.K."/>
            <person name="Frasz S.L."/>
            <person name="Seifert K.A."/>
            <person name="Miller J.D."/>
            <person name="Mondo S.J."/>
            <person name="Labutti K."/>
            <person name="Lipzen A."/>
            <person name="Dockter R."/>
            <person name="Kennedy M."/>
            <person name="Grigoriev I.V."/>
            <person name="Spatafora J.W."/>
        </authorList>
    </citation>
    <scope>NUCLEOTIDE SEQUENCE [LARGE SCALE GENOMIC DNA]</scope>
    <source>
        <strain evidence="13 14">CBS 120377</strain>
    </source>
</reference>
<dbReference type="GO" id="GO:0044284">
    <property type="term" value="C:mitochondrial crista junction"/>
    <property type="evidence" value="ECO:0007669"/>
    <property type="project" value="InterPro"/>
</dbReference>
<dbReference type="KEGG" id="psco:LY89DRAFT_587394"/>
<dbReference type="GeneID" id="28819154"/>
<dbReference type="InParanoid" id="A0A194X729"/>
<comment type="subunit">
    <text evidence="11">Component of the mitochondrial contact site and cristae organizing system (MICOS) complex.</text>
</comment>
<dbReference type="RefSeq" id="XP_018069967.1">
    <property type="nucleotide sequence ID" value="XM_018209428.1"/>
</dbReference>
<protein>
    <recommendedName>
        <fullName evidence="4 11">MICOS complex subunit MIC12</fullName>
    </recommendedName>
    <alternativeName>
        <fullName evidence="10 11">Altered inheritance of mitochondria protein 5, mitochondrial</fullName>
    </alternativeName>
    <alternativeName>
        <fullName evidence="9 11">Found in mitochondrial proteome protein 51</fullName>
    </alternativeName>
</protein>
<evidence type="ECO:0000256" key="4">
    <source>
        <dbReference type="ARBA" id="ARBA00018170"/>
    </source>
</evidence>
<name>A0A194X729_MOLSC</name>
<keyword evidence="14" id="KW-1185">Reference proteome</keyword>
<evidence type="ECO:0000313" key="13">
    <source>
        <dbReference type="EMBL" id="KUJ15612.1"/>
    </source>
</evidence>
<dbReference type="OrthoDB" id="4037694at2759"/>
<sequence>MGFTSGFTGGVTLTLGLAYLTVLAHERNRRAQAFELRAQSRVLQGLLEPAPLPPPQTRAELAREERSTIVEAAKDRWNAEIENAIRWVQRTDWSEVREGMEGTVSRILGSGLQKSREGIEDAEKKAGPKIQEAVDRSKAAASQTANVVGAQAKEKGNQVGVKAAEAHDAVSAKASRVAADIKSGAQDAAKYSGGTVDAARGALRDAVGKGIEMGKDAVGKAQAAVGLATEKLESKGQASALSHSSAVEKALHERYEQPKALPSLEEALEERYKPIDERDNTVLRGV</sequence>
<accession>A0A194X729</accession>
<evidence type="ECO:0000256" key="11">
    <source>
        <dbReference type="RuleBase" id="RU363010"/>
    </source>
</evidence>
<gene>
    <name evidence="13" type="ORF">LY89DRAFT_587394</name>
</gene>
<dbReference type="AlphaFoldDB" id="A0A194X729"/>
<evidence type="ECO:0000256" key="9">
    <source>
        <dbReference type="ARBA" id="ARBA00032159"/>
    </source>
</evidence>
<keyword evidence="8" id="KW-0472">Membrane</keyword>
<proteinExistence type="inferred from homology"/>
<dbReference type="Pfam" id="PF17050">
    <property type="entry name" value="AIM5"/>
    <property type="match status" value="1"/>
</dbReference>
<feature type="region of interest" description="Disordered" evidence="12">
    <location>
        <begin position="232"/>
        <end position="286"/>
    </location>
</feature>
<keyword evidence="5" id="KW-0812">Transmembrane</keyword>
<comment type="similarity">
    <text evidence="3 11">Belongs to the MICOS complex subunit Mic12 family.</text>
</comment>
<dbReference type="Gene3D" id="1.20.120.20">
    <property type="entry name" value="Apolipoprotein"/>
    <property type="match status" value="1"/>
</dbReference>
<evidence type="ECO:0000256" key="3">
    <source>
        <dbReference type="ARBA" id="ARBA00009188"/>
    </source>
</evidence>
<dbReference type="GO" id="GO:0042407">
    <property type="term" value="P:cristae formation"/>
    <property type="evidence" value="ECO:0007669"/>
    <property type="project" value="InterPro"/>
</dbReference>
<evidence type="ECO:0000256" key="1">
    <source>
        <dbReference type="ARBA" id="ARBA00002689"/>
    </source>
</evidence>
<evidence type="ECO:0000256" key="12">
    <source>
        <dbReference type="SAM" id="MobiDB-lite"/>
    </source>
</evidence>
<organism evidence="13 14">
    <name type="scientific">Mollisia scopiformis</name>
    <name type="common">Conifer needle endophyte fungus</name>
    <name type="synonym">Phialocephala scopiformis</name>
    <dbReference type="NCBI Taxonomy" id="149040"/>
    <lineage>
        <taxon>Eukaryota</taxon>
        <taxon>Fungi</taxon>
        <taxon>Dikarya</taxon>
        <taxon>Ascomycota</taxon>
        <taxon>Pezizomycotina</taxon>
        <taxon>Leotiomycetes</taxon>
        <taxon>Helotiales</taxon>
        <taxon>Mollisiaceae</taxon>
        <taxon>Mollisia</taxon>
    </lineage>
</organism>
<keyword evidence="7 11" id="KW-0496">Mitochondrion</keyword>
<evidence type="ECO:0000256" key="2">
    <source>
        <dbReference type="ARBA" id="ARBA00004370"/>
    </source>
</evidence>
<keyword evidence="11" id="KW-0999">Mitochondrion inner membrane</keyword>
<comment type="subcellular location">
    <subcellularLocation>
        <location evidence="2">Membrane</location>
    </subcellularLocation>
    <subcellularLocation>
        <location evidence="11">Mitochondrion inner membrane</location>
        <topology evidence="11">Single-pass membrane protein</topology>
    </subcellularLocation>
</comment>
<feature type="compositionally biased region" description="Polar residues" evidence="12">
    <location>
        <begin position="236"/>
        <end position="245"/>
    </location>
</feature>
<comment type="function">
    <text evidence="1 11">Component of the MICOS complex, a large protein complex of the mitochondrial inner membrane that plays crucial roles in the maintenance of crista junctions, inner membrane architecture, and formation of contact sites to the outer membrane.</text>
</comment>
<evidence type="ECO:0000256" key="6">
    <source>
        <dbReference type="ARBA" id="ARBA00022989"/>
    </source>
</evidence>
<evidence type="ECO:0000256" key="7">
    <source>
        <dbReference type="ARBA" id="ARBA00023128"/>
    </source>
</evidence>
<evidence type="ECO:0000256" key="8">
    <source>
        <dbReference type="ARBA" id="ARBA00023136"/>
    </source>
</evidence>
<dbReference type="InterPro" id="IPR031463">
    <property type="entry name" value="Mic12"/>
</dbReference>
<dbReference type="Proteomes" id="UP000070700">
    <property type="component" value="Unassembled WGS sequence"/>
</dbReference>
<keyword evidence="6" id="KW-1133">Transmembrane helix</keyword>
<dbReference type="EMBL" id="KQ947417">
    <property type="protein sequence ID" value="KUJ15612.1"/>
    <property type="molecule type" value="Genomic_DNA"/>
</dbReference>
<evidence type="ECO:0000256" key="5">
    <source>
        <dbReference type="ARBA" id="ARBA00022692"/>
    </source>
</evidence>
<evidence type="ECO:0000313" key="14">
    <source>
        <dbReference type="Proteomes" id="UP000070700"/>
    </source>
</evidence>
<dbReference type="GO" id="GO:0061617">
    <property type="term" value="C:MICOS complex"/>
    <property type="evidence" value="ECO:0007669"/>
    <property type="project" value="UniProtKB-UniRule"/>
</dbReference>
<feature type="compositionally biased region" description="Basic and acidic residues" evidence="12">
    <location>
        <begin position="269"/>
        <end position="286"/>
    </location>
</feature>
<evidence type="ECO:0000256" key="10">
    <source>
        <dbReference type="ARBA" id="ARBA00032985"/>
    </source>
</evidence>